<evidence type="ECO:0000313" key="1">
    <source>
        <dbReference type="EMBL" id="EMZ20423.1"/>
    </source>
</evidence>
<comment type="caution">
    <text evidence="1">The sequence shown here is derived from an EMBL/GenBank/DDBJ whole genome shotgun (WGS) entry which is preliminary data.</text>
</comment>
<gene>
    <name evidence="1" type="ORF">C823_04987</name>
</gene>
<protein>
    <submittedName>
        <fullName evidence="1">Uncharacterized protein</fullName>
    </submittedName>
</protein>
<dbReference type="PATRIC" id="fig|1235802.3.peg.5253"/>
<dbReference type="HOGENOM" id="CLU_2935611_0_0_9"/>
<dbReference type="STRING" id="1235802.C823_04987"/>
<keyword evidence="2" id="KW-1185">Reference proteome</keyword>
<dbReference type="Proteomes" id="UP000012589">
    <property type="component" value="Unassembled WGS sequence"/>
</dbReference>
<dbReference type="EMBL" id="AQFT01000145">
    <property type="protein sequence ID" value="EMZ20423.1"/>
    <property type="molecule type" value="Genomic_DNA"/>
</dbReference>
<dbReference type="OrthoDB" id="9803840at2"/>
<accession>N2A1U4</accession>
<dbReference type="eggNOG" id="ENOG5034AUS">
    <property type="taxonomic scope" value="Bacteria"/>
</dbReference>
<sequence length="60" mass="6431">MAENEGKKLRVSMYCRVGNPKDAGPYFKEKCGSPAGQGRKGADADAHKESCDICQGVNRA</sequence>
<name>N2A1U4_9FIRM</name>
<reference evidence="1 2" key="1">
    <citation type="journal article" date="2014" name="Genome Announc.">
        <title>Draft genome sequences of the altered schaedler flora, a defined bacterial community from gnotobiotic mice.</title>
        <authorList>
            <person name="Wannemuehler M.J."/>
            <person name="Overstreet A.M."/>
            <person name="Ward D.V."/>
            <person name="Phillips G.J."/>
        </authorList>
    </citation>
    <scope>NUCLEOTIDE SEQUENCE [LARGE SCALE GENOMIC DNA]</scope>
    <source>
        <strain evidence="1 2">ASF492</strain>
    </source>
</reference>
<organism evidence="1 2">
    <name type="scientific">Eubacterium plexicaudatum ASF492</name>
    <dbReference type="NCBI Taxonomy" id="1235802"/>
    <lineage>
        <taxon>Bacteria</taxon>
        <taxon>Bacillati</taxon>
        <taxon>Bacillota</taxon>
        <taxon>Clostridia</taxon>
        <taxon>Eubacteriales</taxon>
        <taxon>Eubacteriaceae</taxon>
        <taxon>Eubacterium</taxon>
    </lineage>
</organism>
<proteinExistence type="predicted"/>
<dbReference type="AlphaFoldDB" id="N2A1U4"/>
<evidence type="ECO:0000313" key="2">
    <source>
        <dbReference type="Proteomes" id="UP000012589"/>
    </source>
</evidence>